<name>A0A165GEZ9_XYLHT</name>
<keyword evidence="5" id="KW-0067">ATP-binding</keyword>
<dbReference type="OrthoDB" id="423559at2759"/>
<dbReference type="InterPro" id="IPR001650">
    <property type="entry name" value="Helicase_C-like"/>
</dbReference>
<dbReference type="GO" id="GO:0005737">
    <property type="term" value="C:cytoplasm"/>
    <property type="evidence" value="ECO:0007669"/>
    <property type="project" value="TreeGrafter"/>
</dbReference>
<protein>
    <recommendedName>
        <fullName evidence="13">SWI/SNF family DNA-dependent ATPase Ris1</fullName>
    </recommendedName>
</protein>
<sequence length="1002" mass="112361">MGNFSGISGVSSDDDDELLEISANEFQHNTRSPPLHPTSASGSALSRTRRYGNLNPSADFIDIDDLEDAMSPLPSLPSTRLPSQNSSASFDIQPGRRDHYNKPDERSRFSSAVDAVRQGSATIGSHLSNLGSAVGRWMNVPEGYQPASPYGNLYGYPYSNEYGGAYGYGYPSPFGMPYGADRSMPGGSNSSYFNHLSHMVQSGKYGPNLSGDAFQALADRYDYIVNDPTKTREEIKALLDNIRPDEELPPENREGTPDGLKYPLMEHQKLGLSWLKKMEEGSNKGGILADDMGLGKTIQALALMLFRPSSDTRQKTTLIVAPVALLRQWEREIQTKVNTNHRLTTYLLHGVNKKNVTWNRIREHDVVLTTYGTLASEYNQKESAKRARRANPALRGVRTEKLLLLGDECRFHRVILDEAQCIKNKDTKAARAACCLQASTRFCMTGTPMMNNVEELYSLICFLRIKPYNELERFNKDFKRPLKGTSEAGKEQAMRKLQALLKAILLRRNKKSKIDGRPILQLPERTTEVVHAVFDNDESEFYRALETKTVLQFNKYLKAGTVGRNYSNILVLLLRLRQACCHPHLIKDFGVAANAELSTNDMLALAKELAPDVVARIKEIAAFECPVCYDAVENPAIFLPCGHDTCSECFTRISDPSQALTLGNEDPVVKCPSCRQVISPKRVIDYVSFKKVHMPTEAENEENEEEEEEEEEEEDVDSATESDEDDGDEDENDDDSETSSLGGFVVDDERTDDQDEEKYAQGDNPFSKAKNGGTQKKTRSKGKGKGKAKESKAPRKTLGQLKKEALRSVKAKRRYMRRLARDWVSSAKIDKACELLQQISDRKDGQKTIVFSQFTSLLDLLEVPVDRNGWGYRRYDGSMTAKHRHQAVIDFTDNPDCTIMLVSLKAGNAGLNLVAASQVIILDPFWNPYIEEQAIDRAHRIGQMRPVQVHRILVKDTVEDRIIDLQEKKRELIEGALDEKASQNISRLGTRELAFLFGVSNH</sequence>
<dbReference type="Gene3D" id="3.30.40.10">
    <property type="entry name" value="Zinc/RING finger domain, C3HC4 (zinc finger)"/>
    <property type="match status" value="1"/>
</dbReference>
<keyword evidence="4" id="KW-0347">Helicase</keyword>
<evidence type="ECO:0000313" key="12">
    <source>
        <dbReference type="Proteomes" id="UP000076632"/>
    </source>
</evidence>
<keyword evidence="2" id="KW-0547">Nucleotide-binding</keyword>
<dbReference type="OMA" id="CHPHLIN"/>
<dbReference type="GO" id="GO:0008094">
    <property type="term" value="F:ATP-dependent activity, acting on DNA"/>
    <property type="evidence" value="ECO:0007669"/>
    <property type="project" value="TreeGrafter"/>
</dbReference>
<dbReference type="InterPro" id="IPR049730">
    <property type="entry name" value="SNF2/RAD54-like_C"/>
</dbReference>
<dbReference type="CDD" id="cd18793">
    <property type="entry name" value="SF2_C_SNF"/>
    <property type="match status" value="1"/>
</dbReference>
<feature type="region of interest" description="Disordered" evidence="7">
    <location>
        <begin position="71"/>
        <end position="107"/>
    </location>
</feature>
<feature type="compositionally biased region" description="Basic residues" evidence="7">
    <location>
        <begin position="776"/>
        <end position="786"/>
    </location>
</feature>
<dbReference type="InterPro" id="IPR014001">
    <property type="entry name" value="Helicase_ATP-bd"/>
</dbReference>
<dbReference type="GO" id="GO:0016787">
    <property type="term" value="F:hydrolase activity"/>
    <property type="evidence" value="ECO:0007669"/>
    <property type="project" value="UniProtKB-KW"/>
</dbReference>
<dbReference type="InterPro" id="IPR027417">
    <property type="entry name" value="P-loop_NTPase"/>
</dbReference>
<dbReference type="InterPro" id="IPR000330">
    <property type="entry name" value="SNF2_N"/>
</dbReference>
<feature type="compositionally biased region" description="Acidic residues" evidence="7">
    <location>
        <begin position="698"/>
        <end position="737"/>
    </location>
</feature>
<evidence type="ECO:0000256" key="6">
    <source>
        <dbReference type="PROSITE-ProRule" id="PRU00175"/>
    </source>
</evidence>
<dbReference type="GO" id="GO:0008270">
    <property type="term" value="F:zinc ion binding"/>
    <property type="evidence" value="ECO:0007669"/>
    <property type="project" value="UniProtKB-KW"/>
</dbReference>
<dbReference type="SMART" id="SM00487">
    <property type="entry name" value="DEXDc"/>
    <property type="match status" value="1"/>
</dbReference>
<dbReference type="GO" id="GO:0005524">
    <property type="term" value="F:ATP binding"/>
    <property type="evidence" value="ECO:0007669"/>
    <property type="project" value="UniProtKB-KW"/>
</dbReference>
<evidence type="ECO:0000259" key="8">
    <source>
        <dbReference type="PROSITE" id="PS50089"/>
    </source>
</evidence>
<feature type="domain" description="Helicase ATP-binding" evidence="9">
    <location>
        <begin position="277"/>
        <end position="466"/>
    </location>
</feature>
<dbReference type="GeneID" id="28896251"/>
<feature type="compositionally biased region" description="Basic and acidic residues" evidence="7">
    <location>
        <begin position="94"/>
        <end position="107"/>
    </location>
</feature>
<evidence type="ECO:0000256" key="2">
    <source>
        <dbReference type="ARBA" id="ARBA00022741"/>
    </source>
</evidence>
<dbReference type="RefSeq" id="XP_018187662.1">
    <property type="nucleotide sequence ID" value="XM_018331114.1"/>
</dbReference>
<evidence type="ECO:0000256" key="3">
    <source>
        <dbReference type="ARBA" id="ARBA00022801"/>
    </source>
</evidence>
<keyword evidence="6" id="KW-0479">Metal-binding</keyword>
<dbReference type="Pfam" id="PF00271">
    <property type="entry name" value="Helicase_C"/>
    <property type="match status" value="1"/>
</dbReference>
<reference evidence="11 12" key="1">
    <citation type="journal article" date="2016" name="Fungal Biol.">
        <title>The genome of Xylona heveae provides a window into fungal endophytism.</title>
        <authorList>
            <person name="Gazis R."/>
            <person name="Kuo A."/>
            <person name="Riley R."/>
            <person name="LaButti K."/>
            <person name="Lipzen A."/>
            <person name="Lin J."/>
            <person name="Amirebrahimi M."/>
            <person name="Hesse C.N."/>
            <person name="Spatafora J.W."/>
            <person name="Henrissat B."/>
            <person name="Hainaut M."/>
            <person name="Grigoriev I.V."/>
            <person name="Hibbett D.S."/>
        </authorList>
    </citation>
    <scope>NUCLEOTIDE SEQUENCE [LARGE SCALE GENOMIC DNA]</scope>
    <source>
        <strain evidence="11 12">TC161</strain>
    </source>
</reference>
<dbReference type="Gene3D" id="3.40.50.300">
    <property type="entry name" value="P-loop containing nucleotide triphosphate hydrolases"/>
    <property type="match status" value="1"/>
</dbReference>
<evidence type="ECO:0008006" key="13">
    <source>
        <dbReference type="Google" id="ProtNLM"/>
    </source>
</evidence>
<evidence type="ECO:0000256" key="1">
    <source>
        <dbReference type="ARBA" id="ARBA00007025"/>
    </source>
</evidence>
<keyword evidence="6" id="KW-0862">Zinc</keyword>
<dbReference type="Proteomes" id="UP000076632">
    <property type="component" value="Unassembled WGS sequence"/>
</dbReference>
<evidence type="ECO:0000256" key="5">
    <source>
        <dbReference type="ARBA" id="ARBA00022840"/>
    </source>
</evidence>
<dbReference type="Gene3D" id="3.40.50.10810">
    <property type="entry name" value="Tandem AAA-ATPase domain"/>
    <property type="match status" value="1"/>
</dbReference>
<feature type="region of interest" description="Disordered" evidence="7">
    <location>
        <begin position="694"/>
        <end position="801"/>
    </location>
</feature>
<evidence type="ECO:0000259" key="10">
    <source>
        <dbReference type="PROSITE" id="PS51194"/>
    </source>
</evidence>
<evidence type="ECO:0000313" key="11">
    <source>
        <dbReference type="EMBL" id="KZF22107.1"/>
    </source>
</evidence>
<dbReference type="InterPro" id="IPR038718">
    <property type="entry name" value="SNF2-like_sf"/>
</dbReference>
<proteinExistence type="inferred from homology"/>
<evidence type="ECO:0000256" key="7">
    <source>
        <dbReference type="SAM" id="MobiDB-lite"/>
    </source>
</evidence>
<dbReference type="InParanoid" id="A0A165GEZ9"/>
<keyword evidence="6" id="KW-0863">Zinc-finger</keyword>
<feature type="region of interest" description="Disordered" evidence="7">
    <location>
        <begin position="1"/>
        <end position="49"/>
    </location>
</feature>
<dbReference type="SMART" id="SM00490">
    <property type="entry name" value="HELICc"/>
    <property type="match status" value="1"/>
</dbReference>
<dbReference type="GO" id="GO:0004386">
    <property type="term" value="F:helicase activity"/>
    <property type="evidence" value="ECO:0007669"/>
    <property type="project" value="UniProtKB-KW"/>
</dbReference>
<dbReference type="GO" id="GO:0005634">
    <property type="term" value="C:nucleus"/>
    <property type="evidence" value="ECO:0007669"/>
    <property type="project" value="TreeGrafter"/>
</dbReference>
<feature type="compositionally biased region" description="Low complexity" evidence="7">
    <location>
        <begin position="1"/>
        <end position="11"/>
    </location>
</feature>
<dbReference type="InterPro" id="IPR013083">
    <property type="entry name" value="Znf_RING/FYVE/PHD"/>
</dbReference>
<dbReference type="Pfam" id="PF13923">
    <property type="entry name" value="zf-C3HC4_2"/>
    <property type="match status" value="1"/>
</dbReference>
<dbReference type="EMBL" id="KV407459">
    <property type="protein sequence ID" value="KZF22107.1"/>
    <property type="molecule type" value="Genomic_DNA"/>
</dbReference>
<dbReference type="AlphaFoldDB" id="A0A165GEZ9"/>
<dbReference type="SUPFAM" id="SSF57850">
    <property type="entry name" value="RING/U-box"/>
    <property type="match status" value="1"/>
</dbReference>
<dbReference type="SUPFAM" id="SSF52540">
    <property type="entry name" value="P-loop containing nucleoside triphosphate hydrolases"/>
    <property type="match status" value="2"/>
</dbReference>
<feature type="domain" description="RING-type" evidence="8">
    <location>
        <begin position="625"/>
        <end position="675"/>
    </location>
</feature>
<feature type="domain" description="Helicase C-terminal" evidence="10">
    <location>
        <begin position="828"/>
        <end position="989"/>
    </location>
</feature>
<keyword evidence="3" id="KW-0378">Hydrolase</keyword>
<dbReference type="STRING" id="1328760.A0A165GEZ9"/>
<dbReference type="FunFam" id="3.40.50.300:FF:002380">
    <property type="entry name" value="SWI/SNF family DNA-dependent ATPase, putative"/>
    <property type="match status" value="1"/>
</dbReference>
<comment type="similarity">
    <text evidence="1">Belongs to the SNF2/RAD54 helicase family.</text>
</comment>
<dbReference type="PROSITE" id="PS50089">
    <property type="entry name" value="ZF_RING_2"/>
    <property type="match status" value="1"/>
</dbReference>
<accession>A0A165GEZ9</accession>
<dbReference type="GO" id="GO:0000724">
    <property type="term" value="P:double-strand break repair via homologous recombination"/>
    <property type="evidence" value="ECO:0007669"/>
    <property type="project" value="TreeGrafter"/>
</dbReference>
<dbReference type="PROSITE" id="PS51194">
    <property type="entry name" value="HELICASE_CTER"/>
    <property type="match status" value="1"/>
</dbReference>
<keyword evidence="12" id="KW-1185">Reference proteome</keyword>
<feature type="compositionally biased region" description="Polar residues" evidence="7">
    <location>
        <begin position="24"/>
        <end position="46"/>
    </location>
</feature>
<organism evidence="11 12">
    <name type="scientific">Xylona heveae (strain CBS 132557 / TC161)</name>
    <dbReference type="NCBI Taxonomy" id="1328760"/>
    <lineage>
        <taxon>Eukaryota</taxon>
        <taxon>Fungi</taxon>
        <taxon>Dikarya</taxon>
        <taxon>Ascomycota</taxon>
        <taxon>Pezizomycotina</taxon>
        <taxon>Xylonomycetes</taxon>
        <taxon>Xylonales</taxon>
        <taxon>Xylonaceae</taxon>
        <taxon>Xylona</taxon>
    </lineage>
</organism>
<dbReference type="InterPro" id="IPR001841">
    <property type="entry name" value="Znf_RING"/>
</dbReference>
<dbReference type="InterPro" id="IPR050628">
    <property type="entry name" value="SNF2_RAD54_helicase_TF"/>
</dbReference>
<dbReference type="PROSITE" id="PS51192">
    <property type="entry name" value="HELICASE_ATP_BIND_1"/>
    <property type="match status" value="1"/>
</dbReference>
<dbReference type="PANTHER" id="PTHR45626:SF16">
    <property type="entry name" value="ATP-DEPENDENT HELICASE ULS1"/>
    <property type="match status" value="1"/>
</dbReference>
<dbReference type="SMART" id="SM00184">
    <property type="entry name" value="RING"/>
    <property type="match status" value="1"/>
</dbReference>
<evidence type="ECO:0000259" key="9">
    <source>
        <dbReference type="PROSITE" id="PS51192"/>
    </source>
</evidence>
<dbReference type="CDD" id="cd18008">
    <property type="entry name" value="DEXDc_SHPRH-like"/>
    <property type="match status" value="1"/>
</dbReference>
<dbReference type="Pfam" id="PF00176">
    <property type="entry name" value="SNF2-rel_dom"/>
    <property type="match status" value="1"/>
</dbReference>
<evidence type="ECO:0000256" key="4">
    <source>
        <dbReference type="ARBA" id="ARBA00022806"/>
    </source>
</evidence>
<feature type="compositionally biased region" description="Low complexity" evidence="7">
    <location>
        <begin position="71"/>
        <end position="83"/>
    </location>
</feature>
<gene>
    <name evidence="11" type="ORF">L228DRAFT_239121</name>
</gene>
<dbReference type="PANTHER" id="PTHR45626">
    <property type="entry name" value="TRANSCRIPTION TERMINATION FACTOR 2-RELATED"/>
    <property type="match status" value="1"/>
</dbReference>